<keyword evidence="5" id="KW-0679">Respiratory chain</keyword>
<keyword evidence="13" id="KW-0449">Lipoprotein</keyword>
<dbReference type="GO" id="GO:0009486">
    <property type="term" value="F:cytochrome bo3 ubiquinol oxidase activity"/>
    <property type="evidence" value="ECO:0007669"/>
    <property type="project" value="InterPro"/>
</dbReference>
<keyword evidence="19" id="KW-1185">Reference proteome</keyword>
<accession>A0A1H9SQY2</accession>
<dbReference type="InterPro" id="IPR034227">
    <property type="entry name" value="CuRO_UO_II"/>
</dbReference>
<dbReference type="GO" id="GO:0042773">
    <property type="term" value="P:ATP synthesis coupled electron transport"/>
    <property type="evidence" value="ECO:0007669"/>
    <property type="project" value="TreeGrafter"/>
</dbReference>
<keyword evidence="3" id="KW-0813">Transport</keyword>
<evidence type="ECO:0000256" key="1">
    <source>
        <dbReference type="ARBA" id="ARBA00004651"/>
    </source>
</evidence>
<feature type="domain" description="Cytochrome oxidase subunit II copper A binding" evidence="16">
    <location>
        <begin position="127"/>
        <end position="239"/>
    </location>
</feature>
<evidence type="ECO:0000313" key="18">
    <source>
        <dbReference type="EMBL" id="SER87432.1"/>
    </source>
</evidence>
<sequence>MPLRRLILAGLAVLPLGGCDLVLLNPAGDVAAQQSNLLIFATLLMLVVIVPVMVLTVLFAYRYRASNRDADYAPDWDHSARIELVVWAVPLLIIIVLGAVTYVGTHHLDPYRPLGRVDADTELSEDVEPLEVQVVSLDWKWLFIYPQYDVAMVNELALPVDRPVKFSLTSEKVMNTFSVPTMAGMIYTMAGMETTLHGVLNAEGRYEGRSAHYSGEGFSQMRFDVIATDDDGFDEWVSGIRDTGDRLGRDAYLALAEPSVDHDVVPYDGVAENLFDLVVNLCVEPDRMCMSEMMAIDALGGLGLAGLIATVPETAATGTAAVFGPEPRYVAALCTPEDAMGGLVEREGQPVRDRFATLSGNDLVNTEIPIFGSPAPLGRADPDSES</sequence>
<keyword evidence="9 15" id="KW-1133">Transmembrane helix</keyword>
<feature type="transmembrane region" description="Helical" evidence="15">
    <location>
        <begin position="82"/>
        <end position="104"/>
    </location>
</feature>
<dbReference type="AlphaFoldDB" id="A0A1H9SQY2"/>
<evidence type="ECO:0000256" key="9">
    <source>
        <dbReference type="ARBA" id="ARBA00022989"/>
    </source>
</evidence>
<name>A0A1H9SQY2_9RHOB</name>
<reference evidence="18 19" key="1">
    <citation type="submission" date="2016-10" db="EMBL/GenBank/DDBJ databases">
        <authorList>
            <person name="de Groot N.N."/>
        </authorList>
    </citation>
    <scope>NUCLEOTIDE SEQUENCE [LARGE SCALE GENOMIC DNA]</scope>
    <source>
        <strain evidence="18 19">DSM 23042</strain>
    </source>
</reference>
<evidence type="ECO:0000256" key="15">
    <source>
        <dbReference type="SAM" id="Phobius"/>
    </source>
</evidence>
<dbReference type="NCBIfam" id="TIGR01433">
    <property type="entry name" value="CyoA"/>
    <property type="match status" value="1"/>
</dbReference>
<dbReference type="InterPro" id="IPR011759">
    <property type="entry name" value="Cyt_c_oxidase_su2_TM_dom"/>
</dbReference>
<keyword evidence="8" id="KW-0249">Electron transport</keyword>
<evidence type="ECO:0000256" key="11">
    <source>
        <dbReference type="ARBA" id="ARBA00023136"/>
    </source>
</evidence>
<dbReference type="EMBL" id="FOGU01000003">
    <property type="protein sequence ID" value="SER87432.1"/>
    <property type="molecule type" value="Genomic_DNA"/>
</dbReference>
<protein>
    <recommendedName>
        <fullName evidence="14">Ubiquinol oxidase polypeptide II</fullName>
    </recommendedName>
</protein>
<evidence type="ECO:0000256" key="3">
    <source>
        <dbReference type="ARBA" id="ARBA00022448"/>
    </source>
</evidence>
<dbReference type="Gene3D" id="2.60.40.420">
    <property type="entry name" value="Cupredoxins - blue copper proteins"/>
    <property type="match status" value="1"/>
</dbReference>
<dbReference type="InterPro" id="IPR008972">
    <property type="entry name" value="Cupredoxin"/>
</dbReference>
<keyword evidence="10" id="KW-0560">Oxidoreductase</keyword>
<organism evidence="18 19">
    <name type="scientific">Tranquillimonas rosea</name>
    <dbReference type="NCBI Taxonomy" id="641238"/>
    <lineage>
        <taxon>Bacteria</taxon>
        <taxon>Pseudomonadati</taxon>
        <taxon>Pseudomonadota</taxon>
        <taxon>Alphaproteobacteria</taxon>
        <taxon>Rhodobacterales</taxon>
        <taxon>Roseobacteraceae</taxon>
        <taxon>Tranquillimonas</taxon>
    </lineage>
</organism>
<comment type="similarity">
    <text evidence="2">Belongs to the cytochrome c oxidase subunit 2 family.</text>
</comment>
<evidence type="ECO:0000256" key="2">
    <source>
        <dbReference type="ARBA" id="ARBA00007866"/>
    </source>
</evidence>
<comment type="subcellular location">
    <subcellularLocation>
        <location evidence="1">Cell membrane</location>
        <topology evidence="1">Multi-pass membrane protein</topology>
    </subcellularLocation>
</comment>
<dbReference type="SUPFAM" id="SSF81464">
    <property type="entry name" value="Cytochrome c oxidase subunit II-like, transmembrane region"/>
    <property type="match status" value="1"/>
</dbReference>
<keyword evidence="12" id="KW-0564">Palmitate</keyword>
<dbReference type="Pfam" id="PF06481">
    <property type="entry name" value="COX_ARM"/>
    <property type="match status" value="1"/>
</dbReference>
<dbReference type="PANTHER" id="PTHR22888">
    <property type="entry name" value="CYTOCHROME C OXIDASE, SUBUNIT II"/>
    <property type="match status" value="1"/>
</dbReference>
<dbReference type="InterPro" id="IPR006333">
    <property type="entry name" value="Cyt_o_ubiquinol_oxidase_su2"/>
</dbReference>
<proteinExistence type="inferred from homology"/>
<keyword evidence="6 15" id="KW-0812">Transmembrane</keyword>
<dbReference type="InterPro" id="IPR002429">
    <property type="entry name" value="CcO_II-like_C"/>
</dbReference>
<evidence type="ECO:0000256" key="12">
    <source>
        <dbReference type="ARBA" id="ARBA00023139"/>
    </source>
</evidence>
<dbReference type="GO" id="GO:0004129">
    <property type="term" value="F:cytochrome-c oxidase activity"/>
    <property type="evidence" value="ECO:0007669"/>
    <property type="project" value="InterPro"/>
</dbReference>
<evidence type="ECO:0000256" key="13">
    <source>
        <dbReference type="ARBA" id="ARBA00023288"/>
    </source>
</evidence>
<dbReference type="InterPro" id="IPR045187">
    <property type="entry name" value="CcO_II"/>
</dbReference>
<evidence type="ECO:0000256" key="7">
    <source>
        <dbReference type="ARBA" id="ARBA00022729"/>
    </source>
</evidence>
<dbReference type="CDD" id="cd04212">
    <property type="entry name" value="CuRO_UO_II"/>
    <property type="match status" value="1"/>
</dbReference>
<dbReference type="Proteomes" id="UP000198885">
    <property type="component" value="Unassembled WGS sequence"/>
</dbReference>
<dbReference type="GO" id="GO:0005507">
    <property type="term" value="F:copper ion binding"/>
    <property type="evidence" value="ECO:0007669"/>
    <property type="project" value="InterPro"/>
</dbReference>
<evidence type="ECO:0000256" key="5">
    <source>
        <dbReference type="ARBA" id="ARBA00022660"/>
    </source>
</evidence>
<dbReference type="PANTHER" id="PTHR22888:SF18">
    <property type="entry name" value="CYTOCHROME BO(3) UBIQUINOL OXIDASE SUBUNIT 2"/>
    <property type="match status" value="1"/>
</dbReference>
<evidence type="ECO:0000256" key="10">
    <source>
        <dbReference type="ARBA" id="ARBA00023002"/>
    </source>
</evidence>
<evidence type="ECO:0000256" key="14">
    <source>
        <dbReference type="ARBA" id="ARBA00030198"/>
    </source>
</evidence>
<keyword evidence="7" id="KW-0732">Signal</keyword>
<feature type="transmembrane region" description="Helical" evidence="15">
    <location>
        <begin position="37"/>
        <end position="61"/>
    </location>
</feature>
<dbReference type="PROSITE" id="PS50999">
    <property type="entry name" value="COX2_TM"/>
    <property type="match status" value="1"/>
</dbReference>
<dbReference type="RefSeq" id="WP_177190410.1">
    <property type="nucleotide sequence ID" value="NZ_FOGU01000003.1"/>
</dbReference>
<evidence type="ECO:0000256" key="6">
    <source>
        <dbReference type="ARBA" id="ARBA00022692"/>
    </source>
</evidence>
<dbReference type="InterPro" id="IPR036257">
    <property type="entry name" value="Cyt_c_oxidase_su2_TM_sf"/>
</dbReference>
<gene>
    <name evidence="18" type="ORF">SAMN04490244_103349</name>
</gene>
<evidence type="ECO:0000313" key="19">
    <source>
        <dbReference type="Proteomes" id="UP000198885"/>
    </source>
</evidence>
<keyword evidence="4" id="KW-1003">Cell membrane</keyword>
<dbReference type="GO" id="GO:0005886">
    <property type="term" value="C:plasma membrane"/>
    <property type="evidence" value="ECO:0007669"/>
    <property type="project" value="UniProtKB-SubCell"/>
</dbReference>
<dbReference type="GO" id="GO:0016682">
    <property type="term" value="F:oxidoreductase activity, acting on diphenols and related substances as donors, oxygen as acceptor"/>
    <property type="evidence" value="ECO:0007669"/>
    <property type="project" value="InterPro"/>
</dbReference>
<dbReference type="InterPro" id="IPR010514">
    <property type="entry name" value="COX_ARM"/>
</dbReference>
<evidence type="ECO:0000256" key="4">
    <source>
        <dbReference type="ARBA" id="ARBA00022475"/>
    </source>
</evidence>
<dbReference type="STRING" id="641238.SAMN04490244_103349"/>
<dbReference type="SUPFAM" id="SSF49503">
    <property type="entry name" value="Cupredoxins"/>
    <property type="match status" value="1"/>
</dbReference>
<evidence type="ECO:0000259" key="16">
    <source>
        <dbReference type="PROSITE" id="PS50857"/>
    </source>
</evidence>
<dbReference type="PROSITE" id="PS50857">
    <property type="entry name" value="COX2_CUA"/>
    <property type="match status" value="1"/>
</dbReference>
<feature type="domain" description="Cytochrome oxidase subunit II transmembrane region profile" evidence="17">
    <location>
        <begin position="15"/>
        <end position="112"/>
    </location>
</feature>
<dbReference type="Gene3D" id="1.10.287.90">
    <property type="match status" value="1"/>
</dbReference>
<evidence type="ECO:0000256" key="8">
    <source>
        <dbReference type="ARBA" id="ARBA00022982"/>
    </source>
</evidence>
<evidence type="ECO:0000259" key="17">
    <source>
        <dbReference type="PROSITE" id="PS50999"/>
    </source>
</evidence>
<keyword evidence="11 15" id="KW-0472">Membrane</keyword>